<dbReference type="Pfam" id="PF03924">
    <property type="entry name" value="CHASE"/>
    <property type="match status" value="1"/>
</dbReference>
<dbReference type="Proteomes" id="UP000677305">
    <property type="component" value="Chromosome"/>
</dbReference>
<dbReference type="InterPro" id="IPR000160">
    <property type="entry name" value="GGDEF_dom"/>
</dbReference>
<dbReference type="InterPro" id="IPR006189">
    <property type="entry name" value="CHASE_dom"/>
</dbReference>
<dbReference type="Gene3D" id="3.30.70.270">
    <property type="match status" value="1"/>
</dbReference>
<gene>
    <name evidence="4" type="ORF">HYG85_21385</name>
</gene>
<feature type="domain" description="CHASE" evidence="2">
    <location>
        <begin position="113"/>
        <end position="208"/>
    </location>
</feature>
<feature type="transmembrane region" description="Helical" evidence="1">
    <location>
        <begin position="258"/>
        <end position="279"/>
    </location>
</feature>
<dbReference type="AlphaFoldDB" id="A0A8J8MED9"/>
<dbReference type="KEGG" id="vgu:HYG85_21385"/>
<accession>A0A8J8MED9</accession>
<feature type="transmembrane region" description="Helical" evidence="1">
    <location>
        <begin position="12"/>
        <end position="32"/>
    </location>
</feature>
<dbReference type="PANTHER" id="PTHR46663">
    <property type="entry name" value="DIGUANYLATE CYCLASE DGCT-RELATED"/>
    <property type="match status" value="1"/>
</dbReference>
<keyword evidence="5" id="KW-1185">Reference proteome</keyword>
<organism evidence="4 5">
    <name type="scientific">Vallitalea guaymasensis</name>
    <dbReference type="NCBI Taxonomy" id="1185412"/>
    <lineage>
        <taxon>Bacteria</taxon>
        <taxon>Bacillati</taxon>
        <taxon>Bacillota</taxon>
        <taxon>Clostridia</taxon>
        <taxon>Lachnospirales</taxon>
        <taxon>Vallitaleaceae</taxon>
        <taxon>Vallitalea</taxon>
    </lineage>
</organism>
<evidence type="ECO:0000313" key="4">
    <source>
        <dbReference type="EMBL" id="QUH31338.1"/>
    </source>
</evidence>
<dbReference type="SUPFAM" id="SSF55073">
    <property type="entry name" value="Nucleotide cyclase"/>
    <property type="match status" value="1"/>
</dbReference>
<protein>
    <submittedName>
        <fullName evidence="4">Sensor domain-containing diguanylate cyclase</fullName>
    </submittedName>
</protein>
<dbReference type="InterPro" id="IPR029787">
    <property type="entry name" value="Nucleotide_cyclase"/>
</dbReference>
<dbReference type="CDD" id="cd01949">
    <property type="entry name" value="GGDEF"/>
    <property type="match status" value="1"/>
</dbReference>
<reference evidence="4 5" key="1">
    <citation type="submission" date="2020-07" db="EMBL/GenBank/DDBJ databases">
        <title>Vallitalea guaymasensis genome.</title>
        <authorList>
            <person name="Postec A."/>
        </authorList>
    </citation>
    <scope>NUCLEOTIDE SEQUENCE [LARGE SCALE GENOMIC DNA]</scope>
    <source>
        <strain evidence="4 5">Ra1766G1</strain>
    </source>
</reference>
<keyword evidence="1" id="KW-0472">Membrane</keyword>
<dbReference type="InterPro" id="IPR052163">
    <property type="entry name" value="DGC-Regulatory_Protein"/>
</dbReference>
<dbReference type="SMART" id="SM01079">
    <property type="entry name" value="CHASE"/>
    <property type="match status" value="1"/>
</dbReference>
<dbReference type="NCBIfam" id="TIGR00254">
    <property type="entry name" value="GGDEF"/>
    <property type="match status" value="1"/>
</dbReference>
<keyword evidence="1" id="KW-1133">Transmembrane helix</keyword>
<evidence type="ECO:0000259" key="2">
    <source>
        <dbReference type="PROSITE" id="PS50839"/>
    </source>
</evidence>
<dbReference type="Pfam" id="PF00990">
    <property type="entry name" value="GGDEF"/>
    <property type="match status" value="1"/>
</dbReference>
<evidence type="ECO:0000313" key="5">
    <source>
        <dbReference type="Proteomes" id="UP000677305"/>
    </source>
</evidence>
<name>A0A8J8MED9_9FIRM</name>
<dbReference type="PROSITE" id="PS50887">
    <property type="entry name" value="GGDEF"/>
    <property type="match status" value="1"/>
</dbReference>
<dbReference type="InterPro" id="IPR043128">
    <property type="entry name" value="Rev_trsase/Diguanyl_cyclase"/>
</dbReference>
<sequence>MNLKTKRQHFFYSISIGVTISAIIMILLFLAIDTIENKDNQRQRLEVLERFLRYQSRAEATINESINLLEGYMTYIKINPDISEEDSNKYLEDLLSQKETLIRNIGIMEDTTIIWNYPKEGNDKVIGIDLTAIPSQRDDILKVKVTSRRLFIGPVNLVQGGVGFIARLPIIIDGDYWGQTSIVLDGDKYLEYMDTIAEESKLNVAIYNMEDFPMKSFHGDSEIIDRDGLVLNIEILNNKWKVVIEPLQGWQKNKTMIWAFRGLSILISLIIGAFILMIFNTRYQLNYQAMNDQLTGLNNRYFLEYYYQTILKKAEANNEFIGLFLIDINHFKAINDNYGHKVGDLVLIEFAKRIQAIGINKKRGFRIGGDEFLILVSNIDKLQDLEYAFRIIRAETLFRFKHQDIDIEVVPSIGLATYPIDGETLERIMNVADSRMYEEKRLTK</sequence>
<dbReference type="PROSITE" id="PS50839">
    <property type="entry name" value="CHASE"/>
    <property type="match status" value="1"/>
</dbReference>
<dbReference type="SMART" id="SM00267">
    <property type="entry name" value="GGDEF"/>
    <property type="match status" value="1"/>
</dbReference>
<proteinExistence type="predicted"/>
<keyword evidence="1" id="KW-0812">Transmembrane</keyword>
<dbReference type="GO" id="GO:0003824">
    <property type="term" value="F:catalytic activity"/>
    <property type="evidence" value="ECO:0007669"/>
    <property type="project" value="UniProtKB-ARBA"/>
</dbReference>
<dbReference type="RefSeq" id="WP_212691387.1">
    <property type="nucleotide sequence ID" value="NZ_CP058561.1"/>
</dbReference>
<dbReference type="EMBL" id="CP058561">
    <property type="protein sequence ID" value="QUH31338.1"/>
    <property type="molecule type" value="Genomic_DNA"/>
</dbReference>
<dbReference type="PANTHER" id="PTHR46663:SF3">
    <property type="entry name" value="SLL0267 PROTEIN"/>
    <property type="match status" value="1"/>
</dbReference>
<evidence type="ECO:0000256" key="1">
    <source>
        <dbReference type="SAM" id="Phobius"/>
    </source>
</evidence>
<feature type="domain" description="GGDEF" evidence="3">
    <location>
        <begin position="319"/>
        <end position="444"/>
    </location>
</feature>
<evidence type="ECO:0000259" key="3">
    <source>
        <dbReference type="PROSITE" id="PS50887"/>
    </source>
</evidence>